<comment type="caution">
    <text evidence="6">The sequence shown here is derived from an EMBL/GenBank/DDBJ whole genome shotgun (WGS) entry which is preliminary data.</text>
</comment>
<dbReference type="PROSITE" id="PS50181">
    <property type="entry name" value="FBOX"/>
    <property type="match status" value="1"/>
</dbReference>
<feature type="region of interest" description="Disordered" evidence="4">
    <location>
        <begin position="53"/>
        <end position="72"/>
    </location>
</feature>
<dbReference type="PROSITE" id="PS00678">
    <property type="entry name" value="WD_REPEATS_1"/>
    <property type="match status" value="3"/>
</dbReference>
<reference evidence="6 7" key="1">
    <citation type="submission" date="2019-02" db="EMBL/GenBank/DDBJ databases">
        <title>Genome sequencing of the rare red list fungi Bondarzewia mesenterica.</title>
        <authorList>
            <person name="Buettner E."/>
            <person name="Kellner H."/>
        </authorList>
    </citation>
    <scope>NUCLEOTIDE SEQUENCE [LARGE SCALE GENOMIC DNA]</scope>
    <source>
        <strain evidence="6 7">DSM 108281</strain>
    </source>
</reference>
<evidence type="ECO:0000259" key="5">
    <source>
        <dbReference type="PROSITE" id="PS50181"/>
    </source>
</evidence>
<feature type="compositionally biased region" description="Low complexity" evidence="4">
    <location>
        <begin position="1"/>
        <end position="17"/>
    </location>
</feature>
<dbReference type="InterPro" id="IPR036047">
    <property type="entry name" value="F-box-like_dom_sf"/>
</dbReference>
<feature type="compositionally biased region" description="Low complexity" evidence="4">
    <location>
        <begin position="443"/>
        <end position="459"/>
    </location>
</feature>
<dbReference type="InterPro" id="IPR019775">
    <property type="entry name" value="WD40_repeat_CS"/>
</dbReference>
<dbReference type="InterPro" id="IPR015943">
    <property type="entry name" value="WD40/YVTN_repeat-like_dom_sf"/>
</dbReference>
<dbReference type="SUPFAM" id="SSF81383">
    <property type="entry name" value="F-box domain"/>
    <property type="match status" value="1"/>
</dbReference>
<feature type="compositionally biased region" description="Basic residues" evidence="4">
    <location>
        <begin position="36"/>
        <end position="47"/>
    </location>
</feature>
<feature type="compositionally biased region" description="Polar residues" evidence="4">
    <location>
        <begin position="18"/>
        <end position="28"/>
    </location>
</feature>
<gene>
    <name evidence="6" type="ORF">EW146_g5558</name>
</gene>
<sequence>MPSAGKSSTATTTTKTTPLMSQSISLTAGPSFAKPPSRRLQRRRSRRLARVAVLETDREPSTSRSTTPNPRFSKLLGTVLGSPFLTTSDRQSTLERNATDFDLDLDMVDGTLAAVPHNMTVTRPSSPTSSMDFSMISPPSPGFENPDVFASRRSPLVGASSNPFFVSSCRGKSFTGHRSASSFGFSNGGAMRAPMSSSKSMRTLFPRLWDALSSPGRKGKGKASSPALYDLSSDSSYADLPPLDGEEGELIDDEACFIDAMAVTGIATLSGQPFRPAQLLLRHMFSRSLAMLDFFGLLESTLRCVIGYLSAVYGVACFRSFGFSVGLVVMPSVAHLEDPGSPGIVQIDFDILSKLPPEISVQLLRHLDVASTLACQSVSQTWNALSNDNAVWRELFYRREGWGIDLERAKARGWKETDVARSVSEGGSGSVNKLAHAVRRMSFSHSTPSPPSSSHGHSTPSPPSCREPSLWSPELSYSTRPPLIEAPLSLDWHTLYRARLELDRRWASAEPRATRLAGHADSVYCLEFDSARIVTGSRDQTIKVWALHSGRLLATFRGHHGSVLCLKFDKDWDVVRKGDEGEGPKKGFMVSGSSDRTVCVWDIWVGTKGEIKAEVRAVLRGHMGGVLDLRIDQQWIVSCSKDAVIRVWDRSTLELHRTFCGHEGPVNAVGLQNGKIVSASGDGKMMLWDIHSGERLRTFEGHDRGLACIEFKNDLIVSGSNDCKIKVWSASTGECIKTLVGHDALVRALAFDPASGRLVSASYDRTVKVWDLRTGRMVRQFKHNHISHIFDVKFDVRRIVSTSHDQKIVILDFSQDLDAALFT</sequence>
<dbReference type="InterPro" id="IPR020472">
    <property type="entry name" value="WD40_PAC1"/>
</dbReference>
<dbReference type="PROSITE" id="PS50082">
    <property type="entry name" value="WD_REPEATS_2"/>
    <property type="match status" value="6"/>
</dbReference>
<feature type="region of interest" description="Disordered" evidence="4">
    <location>
        <begin position="1"/>
        <end position="47"/>
    </location>
</feature>
<organism evidence="6 7">
    <name type="scientific">Bondarzewia mesenterica</name>
    <dbReference type="NCBI Taxonomy" id="1095465"/>
    <lineage>
        <taxon>Eukaryota</taxon>
        <taxon>Fungi</taxon>
        <taxon>Dikarya</taxon>
        <taxon>Basidiomycota</taxon>
        <taxon>Agaricomycotina</taxon>
        <taxon>Agaricomycetes</taxon>
        <taxon>Russulales</taxon>
        <taxon>Bondarzewiaceae</taxon>
        <taxon>Bondarzewia</taxon>
    </lineage>
</organism>
<dbReference type="Proteomes" id="UP000310158">
    <property type="component" value="Unassembled WGS sequence"/>
</dbReference>
<feature type="repeat" description="WD" evidence="3">
    <location>
        <begin position="584"/>
        <end position="603"/>
    </location>
</feature>
<dbReference type="InterPro" id="IPR001680">
    <property type="entry name" value="WD40_rpt"/>
</dbReference>
<dbReference type="InterPro" id="IPR036322">
    <property type="entry name" value="WD40_repeat_dom_sf"/>
</dbReference>
<dbReference type="Pfam" id="PF12937">
    <property type="entry name" value="F-box-like"/>
    <property type="match status" value="1"/>
</dbReference>
<dbReference type="SMART" id="SM00320">
    <property type="entry name" value="WD40"/>
    <property type="match status" value="7"/>
</dbReference>
<keyword evidence="2" id="KW-0677">Repeat</keyword>
<feature type="repeat" description="WD" evidence="3">
    <location>
        <begin position="619"/>
        <end position="658"/>
    </location>
</feature>
<feature type="domain" description="F-box" evidence="5">
    <location>
        <begin position="349"/>
        <end position="395"/>
    </location>
</feature>
<dbReference type="PRINTS" id="PR00320">
    <property type="entry name" value="GPROTEINBRPT"/>
</dbReference>
<proteinExistence type="predicted"/>
<evidence type="ECO:0000313" key="6">
    <source>
        <dbReference type="EMBL" id="THH14827.1"/>
    </source>
</evidence>
<feature type="region of interest" description="Disordered" evidence="4">
    <location>
        <begin position="442"/>
        <end position="473"/>
    </location>
</feature>
<dbReference type="PANTHER" id="PTHR14604:SF4">
    <property type="entry name" value="F-BOX DOMAIN-CONTAINING PROTEIN"/>
    <property type="match status" value="1"/>
</dbReference>
<dbReference type="SUPFAM" id="SSF50978">
    <property type="entry name" value="WD40 repeat-like"/>
    <property type="match status" value="1"/>
</dbReference>
<evidence type="ECO:0000256" key="1">
    <source>
        <dbReference type="ARBA" id="ARBA00022574"/>
    </source>
</evidence>
<protein>
    <recommendedName>
        <fullName evidence="5">F-box domain-containing protein</fullName>
    </recommendedName>
</protein>
<feature type="repeat" description="WD" evidence="3">
    <location>
        <begin position="659"/>
        <end position="698"/>
    </location>
</feature>
<evidence type="ECO:0000256" key="3">
    <source>
        <dbReference type="PROSITE-ProRule" id="PRU00221"/>
    </source>
</evidence>
<dbReference type="CDD" id="cd00200">
    <property type="entry name" value="WD40"/>
    <property type="match status" value="1"/>
</dbReference>
<evidence type="ECO:0000256" key="4">
    <source>
        <dbReference type="SAM" id="MobiDB-lite"/>
    </source>
</evidence>
<dbReference type="OrthoDB" id="19711at2759"/>
<feature type="repeat" description="WD" evidence="3">
    <location>
        <begin position="699"/>
        <end position="738"/>
    </location>
</feature>
<feature type="repeat" description="WD" evidence="3">
    <location>
        <begin position="739"/>
        <end position="780"/>
    </location>
</feature>
<accession>A0A4S4LS56</accession>
<dbReference type="Gene3D" id="1.20.1280.50">
    <property type="match status" value="1"/>
</dbReference>
<dbReference type="InterPro" id="IPR050995">
    <property type="entry name" value="WD-F-box_domain-protein"/>
</dbReference>
<evidence type="ECO:0000256" key="2">
    <source>
        <dbReference type="ARBA" id="ARBA00022737"/>
    </source>
</evidence>
<name>A0A4S4LS56_9AGAM</name>
<dbReference type="SMART" id="SM00256">
    <property type="entry name" value="FBOX"/>
    <property type="match status" value="1"/>
</dbReference>
<feature type="repeat" description="WD" evidence="3">
    <location>
        <begin position="516"/>
        <end position="555"/>
    </location>
</feature>
<dbReference type="EMBL" id="SGPL01000246">
    <property type="protein sequence ID" value="THH14827.1"/>
    <property type="molecule type" value="Genomic_DNA"/>
</dbReference>
<keyword evidence="1 3" id="KW-0853">WD repeat</keyword>
<dbReference type="Gene3D" id="2.130.10.10">
    <property type="entry name" value="YVTN repeat-like/Quinoprotein amine dehydrogenase"/>
    <property type="match status" value="2"/>
</dbReference>
<dbReference type="Pfam" id="PF00400">
    <property type="entry name" value="WD40"/>
    <property type="match status" value="6"/>
</dbReference>
<keyword evidence="7" id="KW-1185">Reference proteome</keyword>
<dbReference type="PROSITE" id="PS50294">
    <property type="entry name" value="WD_REPEATS_REGION"/>
    <property type="match status" value="5"/>
</dbReference>
<dbReference type="AlphaFoldDB" id="A0A4S4LS56"/>
<dbReference type="PANTHER" id="PTHR14604">
    <property type="entry name" value="WD40 REPEAT PF20"/>
    <property type="match status" value="1"/>
</dbReference>
<evidence type="ECO:0000313" key="7">
    <source>
        <dbReference type="Proteomes" id="UP000310158"/>
    </source>
</evidence>
<dbReference type="InterPro" id="IPR001810">
    <property type="entry name" value="F-box_dom"/>
</dbReference>